<dbReference type="SUPFAM" id="SSF54593">
    <property type="entry name" value="Glyoxalase/Bleomycin resistance protein/Dihydroxybiphenyl dioxygenase"/>
    <property type="match status" value="2"/>
</dbReference>
<sequence length="265" mass="28099">MSEYSAPAGAPIWFDLMSSDPAAAAEFYGRIFGWEVEGPPRDEFGGYQVFTKNGKRVAGLMPHMEGGGPSDVWSVYLRTDDPAVTAKSIEEAGGTVLVPAMDVGGEGTMMVAVDSAGATVGFWKPGTNAGFTEWGGHGSPYWFESQSKEYAKSVDFYEKVLGARIEPVGTGGDPDQAGPDEYGQVFLGDTSYSGIMNSAKLFPPEVPSFWQVYVYVDDVAATVAQVEQLGGAIVMAGEETPYGTLAAVRDPFGALFCLGHPPEGM</sequence>
<dbReference type="EMBL" id="QRCM01000001">
    <property type="protein sequence ID" value="TXG89564.1"/>
    <property type="molecule type" value="Genomic_DNA"/>
</dbReference>
<dbReference type="PANTHER" id="PTHR33993:SF10">
    <property type="entry name" value="CONSERVED PROTEIN"/>
    <property type="match status" value="1"/>
</dbReference>
<dbReference type="InterPro" id="IPR052164">
    <property type="entry name" value="Anthracycline_SecMetBiosynth"/>
</dbReference>
<dbReference type="AlphaFoldDB" id="A0A6P2C9X3"/>
<dbReference type="Gene3D" id="3.10.180.10">
    <property type="entry name" value="2,3-Dihydroxybiphenyl 1,2-Dioxygenase, domain 1"/>
    <property type="match status" value="2"/>
</dbReference>
<comment type="caution">
    <text evidence="2">The sequence shown here is derived from an EMBL/GenBank/DDBJ whole genome shotgun (WGS) entry which is preliminary data.</text>
</comment>
<evidence type="ECO:0000313" key="3">
    <source>
        <dbReference type="Proteomes" id="UP000471120"/>
    </source>
</evidence>
<dbReference type="PROSITE" id="PS51819">
    <property type="entry name" value="VOC"/>
    <property type="match status" value="2"/>
</dbReference>
<evidence type="ECO:0000313" key="2">
    <source>
        <dbReference type="EMBL" id="TXG89564.1"/>
    </source>
</evidence>
<protein>
    <submittedName>
        <fullName evidence="2">VOC family protein</fullName>
    </submittedName>
</protein>
<gene>
    <name evidence="2" type="ORF">DW322_04170</name>
</gene>
<name>A0A6P2C9X3_9NOCA</name>
<proteinExistence type="predicted"/>
<dbReference type="PANTHER" id="PTHR33993">
    <property type="entry name" value="GLYOXALASE-RELATED"/>
    <property type="match status" value="1"/>
</dbReference>
<dbReference type="InterPro" id="IPR004360">
    <property type="entry name" value="Glyas_Fos-R_dOase_dom"/>
</dbReference>
<reference evidence="2 3" key="1">
    <citation type="submission" date="2018-07" db="EMBL/GenBank/DDBJ databases">
        <title>Genome sequence of Rhodococcus rhodnii ATCC 35071 from Rhodnius prolixus.</title>
        <authorList>
            <person name="Patel V."/>
            <person name="Vogel K.J."/>
        </authorList>
    </citation>
    <scope>NUCLEOTIDE SEQUENCE [LARGE SCALE GENOMIC DNA]</scope>
    <source>
        <strain evidence="2 3">ATCC 35071</strain>
    </source>
</reference>
<accession>A0A6P2C9X3</accession>
<dbReference type="CDD" id="cd07247">
    <property type="entry name" value="SgaA_N_like"/>
    <property type="match status" value="2"/>
</dbReference>
<evidence type="ECO:0000259" key="1">
    <source>
        <dbReference type="PROSITE" id="PS51819"/>
    </source>
</evidence>
<dbReference type="Proteomes" id="UP000471120">
    <property type="component" value="Unassembled WGS sequence"/>
</dbReference>
<feature type="domain" description="VOC" evidence="1">
    <location>
        <begin position="10"/>
        <end position="125"/>
    </location>
</feature>
<dbReference type="InterPro" id="IPR029068">
    <property type="entry name" value="Glyas_Bleomycin-R_OHBP_Dase"/>
</dbReference>
<dbReference type="Pfam" id="PF00903">
    <property type="entry name" value="Glyoxalase"/>
    <property type="match status" value="2"/>
</dbReference>
<organism evidence="2 3">
    <name type="scientific">Rhodococcus rhodnii</name>
    <dbReference type="NCBI Taxonomy" id="38312"/>
    <lineage>
        <taxon>Bacteria</taxon>
        <taxon>Bacillati</taxon>
        <taxon>Actinomycetota</taxon>
        <taxon>Actinomycetes</taxon>
        <taxon>Mycobacteriales</taxon>
        <taxon>Nocardiaceae</taxon>
        <taxon>Rhodococcus</taxon>
    </lineage>
</organism>
<dbReference type="InterPro" id="IPR037523">
    <property type="entry name" value="VOC_core"/>
</dbReference>
<dbReference type="RefSeq" id="WP_010840452.1">
    <property type="nucleotide sequence ID" value="NZ_QRCM01000001.1"/>
</dbReference>
<feature type="domain" description="VOC" evidence="1">
    <location>
        <begin position="139"/>
        <end position="261"/>
    </location>
</feature>